<dbReference type="EMBL" id="CP000828">
    <property type="protein sequence ID" value="ABW27760.1"/>
    <property type="molecule type" value="Genomic_DNA"/>
</dbReference>
<dbReference type="RefSeq" id="WP_012163207.1">
    <property type="nucleotide sequence ID" value="NC_009925.1"/>
</dbReference>
<evidence type="ECO:0000313" key="2">
    <source>
        <dbReference type="Proteomes" id="UP000000268"/>
    </source>
</evidence>
<name>B0C979_ACAM1</name>
<proteinExistence type="predicted"/>
<protein>
    <submittedName>
        <fullName evidence="1">Uncharacterized protein</fullName>
    </submittedName>
</protein>
<organism evidence="1 2">
    <name type="scientific">Acaryochloris marina (strain MBIC 11017)</name>
    <dbReference type="NCBI Taxonomy" id="329726"/>
    <lineage>
        <taxon>Bacteria</taxon>
        <taxon>Bacillati</taxon>
        <taxon>Cyanobacteriota</taxon>
        <taxon>Cyanophyceae</taxon>
        <taxon>Acaryochloridales</taxon>
        <taxon>Acaryochloridaceae</taxon>
        <taxon>Acaryochloris</taxon>
    </lineage>
</organism>
<accession>B0C979</accession>
<sequence length="71" mass="8137">MSFQITDLRLTHDLPHSNHLARVANRLESCGVNEMATPVAIMGHLQFTQFQSQHSSLGLFLPTNRQELYWT</sequence>
<evidence type="ECO:0000313" key="1">
    <source>
        <dbReference type="EMBL" id="ABW27760.1"/>
    </source>
</evidence>
<dbReference type="STRING" id="329726.AM1_2760"/>
<keyword evidence="2" id="KW-1185">Reference proteome</keyword>
<dbReference type="KEGG" id="amr:AM1_2760"/>
<gene>
    <name evidence="1" type="ordered locus">AM1_2760</name>
</gene>
<dbReference type="AlphaFoldDB" id="B0C979"/>
<reference evidence="1 2" key="1">
    <citation type="journal article" date="2008" name="Proc. Natl. Acad. Sci. U.S.A.">
        <title>Niche adaptation and genome expansion in the chlorophyll d-producing cyanobacterium Acaryochloris marina.</title>
        <authorList>
            <person name="Swingley W.D."/>
            <person name="Chen M."/>
            <person name="Cheung P.C."/>
            <person name="Conrad A.L."/>
            <person name="Dejesa L.C."/>
            <person name="Hao J."/>
            <person name="Honchak B.M."/>
            <person name="Karbach L.E."/>
            <person name="Kurdoglu A."/>
            <person name="Lahiri S."/>
            <person name="Mastrian S.D."/>
            <person name="Miyashita H."/>
            <person name="Page L."/>
            <person name="Ramakrishna P."/>
            <person name="Satoh S."/>
            <person name="Sattley W.M."/>
            <person name="Shimada Y."/>
            <person name="Taylor H.L."/>
            <person name="Tomo T."/>
            <person name="Tsuchiya T."/>
            <person name="Wang Z.T."/>
            <person name="Raymond J."/>
            <person name="Mimuro M."/>
            <person name="Blankenship R.E."/>
            <person name="Touchman J.W."/>
        </authorList>
    </citation>
    <scope>NUCLEOTIDE SEQUENCE [LARGE SCALE GENOMIC DNA]</scope>
    <source>
        <strain evidence="2">MBIC 11017</strain>
    </source>
</reference>
<dbReference type="Proteomes" id="UP000000268">
    <property type="component" value="Chromosome"/>
</dbReference>
<dbReference type="HOGENOM" id="CLU_2730633_0_0_3"/>